<dbReference type="HAMAP" id="MF_00524">
    <property type="entry name" value="Glucokinase"/>
    <property type="match status" value="1"/>
</dbReference>
<dbReference type="Gene3D" id="3.30.420.40">
    <property type="match status" value="1"/>
</dbReference>
<dbReference type="GO" id="GO:0005829">
    <property type="term" value="C:cytosol"/>
    <property type="evidence" value="ECO:0007669"/>
    <property type="project" value="TreeGrafter"/>
</dbReference>
<dbReference type="Proteomes" id="UP000184170">
    <property type="component" value="Unassembled WGS sequence"/>
</dbReference>
<comment type="similarity">
    <text evidence="3 4">Belongs to the bacterial glucokinase family.</text>
</comment>
<dbReference type="STRING" id="494016.SAMN04487965_2083"/>
<evidence type="ECO:0000256" key="1">
    <source>
        <dbReference type="ARBA" id="ARBA00022679"/>
    </source>
</evidence>
<name>A0A1M5B5W2_9GAMM</name>
<dbReference type="Pfam" id="PF02685">
    <property type="entry name" value="Glucokinase"/>
    <property type="match status" value="1"/>
</dbReference>
<dbReference type="GO" id="GO:0005524">
    <property type="term" value="F:ATP binding"/>
    <property type="evidence" value="ECO:0007669"/>
    <property type="project" value="UniProtKB-UniRule"/>
</dbReference>
<evidence type="ECO:0000256" key="4">
    <source>
        <dbReference type="RuleBase" id="RU004046"/>
    </source>
</evidence>
<evidence type="ECO:0000313" key="5">
    <source>
        <dbReference type="EMBL" id="SHF37904.1"/>
    </source>
</evidence>
<proteinExistence type="inferred from homology"/>
<keyword evidence="1 3" id="KW-0808">Transferase</keyword>
<sequence>MQELAKSIESAAQGWKLVADIGGTNARFGLAKSVAAADGAHSEAPVEDIQLLPCAEFERIELALETYLKSLPAAKVADISEACLAVAGPVGADRVAVTNLPWTFSKSGLQQALGYARVEVINDFAALALGCTGLHGDDLVRIDEASQAMPVADTSGELRAVIGPGTGLGVCGLHRSGNSWQALPGEGGHAAIAPVTDEEFAIVQFLRRTHSHVSAEHLLCGRGLVNIFCSLGAVRGQDAPLRDAAAISSAALAGDCALARDAVDTFCNLLGGFCGDVLLILGARGGLYLGGGILPRIEPLLRASEFYTRMRAKGAMSDYLQNVPVHLVRHLFPALAGAAAYLGSER</sequence>
<feature type="binding site" evidence="3">
    <location>
        <begin position="19"/>
        <end position="24"/>
    </location>
    <ligand>
        <name>ATP</name>
        <dbReference type="ChEBI" id="CHEBI:30616"/>
    </ligand>
</feature>
<dbReference type="EC" id="2.7.1.2" evidence="3"/>
<comment type="subcellular location">
    <subcellularLocation>
        <location evidence="3">Cytoplasm</location>
    </subcellularLocation>
</comment>
<dbReference type="OrthoDB" id="9800595at2"/>
<dbReference type="GO" id="GO:0005536">
    <property type="term" value="F:D-glucose binding"/>
    <property type="evidence" value="ECO:0007669"/>
    <property type="project" value="InterPro"/>
</dbReference>
<keyword evidence="6" id="KW-1185">Reference proteome</keyword>
<protein>
    <recommendedName>
        <fullName evidence="3">Glucokinase</fullName>
        <ecNumber evidence="3">2.7.1.2</ecNumber>
    </recommendedName>
    <alternativeName>
        <fullName evidence="3">Glucose kinase</fullName>
    </alternativeName>
</protein>
<dbReference type="AlphaFoldDB" id="A0A1M5B5W2"/>
<keyword evidence="2 3" id="KW-0418">Kinase</keyword>
<evidence type="ECO:0000256" key="3">
    <source>
        <dbReference type="HAMAP-Rule" id="MF_00524"/>
    </source>
</evidence>
<dbReference type="InterPro" id="IPR043129">
    <property type="entry name" value="ATPase_NBD"/>
</dbReference>
<keyword evidence="3" id="KW-0324">Glycolysis</keyword>
<dbReference type="Gene3D" id="3.40.367.20">
    <property type="match status" value="1"/>
</dbReference>
<comment type="catalytic activity">
    <reaction evidence="3">
        <text>D-glucose + ATP = D-glucose 6-phosphate + ADP + H(+)</text>
        <dbReference type="Rhea" id="RHEA:17825"/>
        <dbReference type="ChEBI" id="CHEBI:4167"/>
        <dbReference type="ChEBI" id="CHEBI:15378"/>
        <dbReference type="ChEBI" id="CHEBI:30616"/>
        <dbReference type="ChEBI" id="CHEBI:61548"/>
        <dbReference type="ChEBI" id="CHEBI:456216"/>
        <dbReference type="EC" id="2.7.1.2"/>
    </reaction>
</comment>
<dbReference type="EMBL" id="FQVA01000001">
    <property type="protein sequence ID" value="SHF37904.1"/>
    <property type="molecule type" value="Genomic_DNA"/>
</dbReference>
<reference evidence="6" key="1">
    <citation type="submission" date="2016-11" db="EMBL/GenBank/DDBJ databases">
        <authorList>
            <person name="Varghese N."/>
            <person name="Submissions S."/>
        </authorList>
    </citation>
    <scope>NUCLEOTIDE SEQUENCE [LARGE SCALE GENOMIC DNA]</scope>
    <source>
        <strain evidence="6">CGMCC 1.7063</strain>
    </source>
</reference>
<gene>
    <name evidence="3" type="primary">glk</name>
    <name evidence="5" type="ORF">SAMN04487965_2083</name>
</gene>
<dbReference type="PANTHER" id="PTHR47690:SF1">
    <property type="entry name" value="GLUCOKINASE"/>
    <property type="match status" value="1"/>
</dbReference>
<dbReference type="PANTHER" id="PTHR47690">
    <property type="entry name" value="GLUCOKINASE"/>
    <property type="match status" value="1"/>
</dbReference>
<dbReference type="GO" id="GO:0004340">
    <property type="term" value="F:glucokinase activity"/>
    <property type="evidence" value="ECO:0007669"/>
    <property type="project" value="UniProtKB-UniRule"/>
</dbReference>
<dbReference type="CDD" id="cd24008">
    <property type="entry name" value="ASKHA_NBD_GLK"/>
    <property type="match status" value="1"/>
</dbReference>
<keyword evidence="3" id="KW-0067">ATP-binding</keyword>
<dbReference type="GO" id="GO:0006096">
    <property type="term" value="P:glycolytic process"/>
    <property type="evidence" value="ECO:0007669"/>
    <property type="project" value="UniProtKB-UniRule"/>
</dbReference>
<dbReference type="RefSeq" id="WP_073274336.1">
    <property type="nucleotide sequence ID" value="NZ_FQVA01000001.1"/>
</dbReference>
<keyword evidence="3" id="KW-0963">Cytoplasm</keyword>
<dbReference type="InterPro" id="IPR003836">
    <property type="entry name" value="Glucokinase"/>
</dbReference>
<dbReference type="SUPFAM" id="SSF53067">
    <property type="entry name" value="Actin-like ATPase domain"/>
    <property type="match status" value="1"/>
</dbReference>
<accession>A0A1M5B5W2</accession>
<dbReference type="NCBIfam" id="TIGR00749">
    <property type="entry name" value="glk"/>
    <property type="match status" value="1"/>
</dbReference>
<evidence type="ECO:0000256" key="2">
    <source>
        <dbReference type="ARBA" id="ARBA00022777"/>
    </source>
</evidence>
<evidence type="ECO:0000313" key="6">
    <source>
        <dbReference type="Proteomes" id="UP000184170"/>
    </source>
</evidence>
<dbReference type="InterPro" id="IPR050201">
    <property type="entry name" value="Bacterial_glucokinase"/>
</dbReference>
<keyword evidence="3" id="KW-0547">Nucleotide-binding</keyword>
<organism evidence="5 6">
    <name type="scientific">Microbulbifer donghaiensis</name>
    <dbReference type="NCBI Taxonomy" id="494016"/>
    <lineage>
        <taxon>Bacteria</taxon>
        <taxon>Pseudomonadati</taxon>
        <taxon>Pseudomonadota</taxon>
        <taxon>Gammaproteobacteria</taxon>
        <taxon>Cellvibrionales</taxon>
        <taxon>Microbulbiferaceae</taxon>
        <taxon>Microbulbifer</taxon>
    </lineage>
</organism>